<dbReference type="Gene3D" id="3.30.70.240">
    <property type="match status" value="1"/>
</dbReference>
<dbReference type="GO" id="GO:0051607">
    <property type="term" value="P:defense response to virus"/>
    <property type="evidence" value="ECO:0007669"/>
    <property type="project" value="UniProtKB-UniRule"/>
</dbReference>
<dbReference type="Proteomes" id="UP000032076">
    <property type="component" value="Unassembled WGS sequence"/>
</dbReference>
<dbReference type="EMBL" id="JXLU01000068">
    <property type="protein sequence ID" value="KIO73044.1"/>
    <property type="molecule type" value="Genomic_DNA"/>
</dbReference>
<dbReference type="AlphaFoldDB" id="A0ABD4A9G5"/>
<keyword evidence="3 9" id="KW-0540">Nuclease</keyword>
<reference evidence="10 11" key="1">
    <citation type="submission" date="2015-01" db="EMBL/GenBank/DDBJ databases">
        <title>Draft Genome Sequences of Four Bacillus thermoamylovorans Strains, Isolated From Food Products.</title>
        <authorList>
            <person name="Krawcyk A.O."/>
            <person name="Berendsen E.M."/>
            <person name="Eijlander R.T."/>
            <person name="de Jong A."/>
            <person name="Wells-Bennik M."/>
            <person name="Kuipers O.P."/>
        </authorList>
    </citation>
    <scope>NUCLEOTIDE SEQUENCE [LARGE SCALE GENOMIC DNA]</scope>
    <source>
        <strain evidence="10 11">B4167</strain>
    </source>
</reference>
<evidence type="ECO:0000256" key="5">
    <source>
        <dbReference type="ARBA" id="ARBA00022759"/>
    </source>
</evidence>
<evidence type="ECO:0000313" key="11">
    <source>
        <dbReference type="Proteomes" id="UP000032076"/>
    </source>
</evidence>
<keyword evidence="6 9" id="KW-0378">Hydrolase</keyword>
<evidence type="ECO:0000256" key="2">
    <source>
        <dbReference type="ARBA" id="ARBA00009959"/>
    </source>
</evidence>
<dbReference type="GO" id="GO:0004519">
    <property type="term" value="F:endonuclease activity"/>
    <property type="evidence" value="ECO:0007669"/>
    <property type="project" value="UniProtKB-UniRule"/>
</dbReference>
<evidence type="ECO:0000256" key="4">
    <source>
        <dbReference type="ARBA" id="ARBA00022723"/>
    </source>
</evidence>
<dbReference type="CDD" id="cd09725">
    <property type="entry name" value="Cas2_I_II_III"/>
    <property type="match status" value="1"/>
</dbReference>
<evidence type="ECO:0000313" key="10">
    <source>
        <dbReference type="EMBL" id="KIO73044.1"/>
    </source>
</evidence>
<comment type="function">
    <text evidence="9">CRISPR (clustered regularly interspaced short palindromic repeat), is an adaptive immune system that provides protection against mobile genetic elements (viruses, transposable elements and conjugative plasmids). CRISPR clusters contain sequences complementary to antecedent mobile elements and target invading nucleic acids. CRISPR clusters are transcribed and processed into CRISPR RNA (crRNA). Functions as a ssRNA-specific endoribonuclease. Involved in the integration of spacer DNA into the CRISPR cassette.</text>
</comment>
<protein>
    <recommendedName>
        <fullName evidence="9">CRISPR-associated endoribonuclease Cas2</fullName>
        <ecNumber evidence="9">3.1.-.-</ecNumber>
    </recommendedName>
</protein>
<feature type="binding site" evidence="9">
    <location>
        <position position="10"/>
    </location>
    <ligand>
        <name>Mg(2+)</name>
        <dbReference type="ChEBI" id="CHEBI:18420"/>
        <note>catalytic</note>
    </ligand>
</feature>
<evidence type="ECO:0000256" key="8">
    <source>
        <dbReference type="ARBA" id="ARBA00023118"/>
    </source>
</evidence>
<gene>
    <name evidence="9" type="primary">cas2</name>
    <name evidence="10" type="ORF">B4167_2501</name>
</gene>
<evidence type="ECO:0000256" key="9">
    <source>
        <dbReference type="HAMAP-Rule" id="MF_01471"/>
    </source>
</evidence>
<dbReference type="SUPFAM" id="SSF143430">
    <property type="entry name" value="TTP0101/SSO1404-like"/>
    <property type="match status" value="1"/>
</dbReference>
<sequence length="97" mass="11394">MQQYVLVSYDISDQKRWRKVFKLMKGYGEHVQYSVFICQLTELQKAKLQASLEDIIHHKNDQVMFVHIGPVKDGQLSKKISTIGKEFVPLDLKRLIF</sequence>
<evidence type="ECO:0000256" key="7">
    <source>
        <dbReference type="ARBA" id="ARBA00022842"/>
    </source>
</evidence>
<dbReference type="PANTHER" id="PTHR34405">
    <property type="entry name" value="CRISPR-ASSOCIATED ENDORIBONUCLEASE CAS2"/>
    <property type="match status" value="1"/>
</dbReference>
<dbReference type="HAMAP" id="MF_01471">
    <property type="entry name" value="Cas2"/>
    <property type="match status" value="1"/>
</dbReference>
<dbReference type="GO" id="GO:0043571">
    <property type="term" value="P:maintenance of CRISPR repeat elements"/>
    <property type="evidence" value="ECO:0007669"/>
    <property type="project" value="UniProtKB-UniRule"/>
</dbReference>
<comment type="cofactor">
    <cofactor evidence="1 9">
        <name>Mg(2+)</name>
        <dbReference type="ChEBI" id="CHEBI:18420"/>
    </cofactor>
</comment>
<keyword evidence="4 9" id="KW-0479">Metal-binding</keyword>
<dbReference type="GO" id="GO:0016787">
    <property type="term" value="F:hydrolase activity"/>
    <property type="evidence" value="ECO:0007669"/>
    <property type="project" value="UniProtKB-KW"/>
</dbReference>
<dbReference type="PANTHER" id="PTHR34405:SF3">
    <property type="entry name" value="CRISPR-ASSOCIATED ENDORIBONUCLEASE CAS2 3"/>
    <property type="match status" value="1"/>
</dbReference>
<evidence type="ECO:0000256" key="1">
    <source>
        <dbReference type="ARBA" id="ARBA00001946"/>
    </source>
</evidence>
<dbReference type="NCBIfam" id="TIGR01573">
    <property type="entry name" value="cas2"/>
    <property type="match status" value="1"/>
</dbReference>
<organism evidence="10 11">
    <name type="scientific">Caldibacillus thermoamylovorans</name>
    <dbReference type="NCBI Taxonomy" id="35841"/>
    <lineage>
        <taxon>Bacteria</taxon>
        <taxon>Bacillati</taxon>
        <taxon>Bacillota</taxon>
        <taxon>Bacilli</taxon>
        <taxon>Bacillales</taxon>
        <taxon>Bacillaceae</taxon>
        <taxon>Caldibacillus</taxon>
    </lineage>
</organism>
<keyword evidence="5 9" id="KW-0255">Endonuclease</keyword>
<dbReference type="EC" id="3.1.-.-" evidence="9"/>
<evidence type="ECO:0000256" key="3">
    <source>
        <dbReference type="ARBA" id="ARBA00022722"/>
    </source>
</evidence>
<evidence type="ECO:0000256" key="6">
    <source>
        <dbReference type="ARBA" id="ARBA00022801"/>
    </source>
</evidence>
<proteinExistence type="inferred from homology"/>
<accession>A0ABD4A9G5</accession>
<name>A0ABD4A9G5_9BACI</name>
<keyword evidence="7 9" id="KW-0460">Magnesium</keyword>
<dbReference type="GO" id="GO:0046872">
    <property type="term" value="F:metal ion binding"/>
    <property type="evidence" value="ECO:0007669"/>
    <property type="project" value="UniProtKB-UniRule"/>
</dbReference>
<dbReference type="Pfam" id="PF09827">
    <property type="entry name" value="CRISPR_Cas2"/>
    <property type="match status" value="1"/>
</dbReference>
<comment type="similarity">
    <text evidence="2 9">Belongs to the CRISPR-associated endoribonuclease Cas2 protein family.</text>
</comment>
<keyword evidence="8 9" id="KW-0051">Antiviral defense</keyword>
<dbReference type="InterPro" id="IPR019199">
    <property type="entry name" value="Virulence_VapD/CRISPR_Cas2"/>
</dbReference>
<comment type="caution">
    <text evidence="10">The sequence shown here is derived from an EMBL/GenBank/DDBJ whole genome shotgun (WGS) entry which is preliminary data.</text>
</comment>
<dbReference type="RefSeq" id="WP_041902523.1">
    <property type="nucleotide sequence ID" value="NZ_JAJCHI010000059.1"/>
</dbReference>
<comment type="subunit">
    <text evidence="9">Homodimer, forms a heterotetramer with a Cas1 homodimer.</text>
</comment>
<dbReference type="InterPro" id="IPR021127">
    <property type="entry name" value="CRISPR_associated_Cas2"/>
</dbReference>